<dbReference type="AlphaFoldDB" id="A0AAE9L3G5"/>
<dbReference type="PANTHER" id="PTHR42659:SF9">
    <property type="entry name" value="XANTHINE DEHYDROGENASE FAD-BINDING SUBUNIT XDHB-RELATED"/>
    <property type="match status" value="1"/>
</dbReference>
<dbReference type="Proteomes" id="UP001056132">
    <property type="component" value="Chromosome 1"/>
</dbReference>
<evidence type="ECO:0000259" key="1">
    <source>
        <dbReference type="PROSITE" id="PS51387"/>
    </source>
</evidence>
<dbReference type="GO" id="GO:0016491">
    <property type="term" value="F:oxidoreductase activity"/>
    <property type="evidence" value="ECO:0007669"/>
    <property type="project" value="InterPro"/>
</dbReference>
<proteinExistence type="predicted"/>
<evidence type="ECO:0000313" key="3">
    <source>
        <dbReference type="Proteomes" id="UP001056132"/>
    </source>
</evidence>
<dbReference type="SUPFAM" id="SSF56176">
    <property type="entry name" value="FAD-binding/transporter-associated domain-like"/>
    <property type="match status" value="1"/>
</dbReference>
<name>A0AAE9L3G5_9BURK</name>
<feature type="domain" description="FAD-binding PCMH-type" evidence="1">
    <location>
        <begin position="39"/>
        <end position="202"/>
    </location>
</feature>
<reference evidence="2" key="2">
    <citation type="submission" date="2022-05" db="EMBL/GenBank/DDBJ databases">
        <authorList>
            <person name="Kunte H.-J."/>
        </authorList>
    </citation>
    <scope>NUCLEOTIDE SEQUENCE</scope>
    <source>
        <strain evidence="2">G5</strain>
    </source>
</reference>
<dbReference type="RefSeq" id="WP_250025333.1">
    <property type="nucleotide sequence ID" value="NZ_CP097330.1"/>
</dbReference>
<dbReference type="InterPro" id="IPR002346">
    <property type="entry name" value="Mopterin_DH_FAD-bd"/>
</dbReference>
<gene>
    <name evidence="2" type="ORF">M5D45_02520</name>
</gene>
<dbReference type="InterPro" id="IPR036318">
    <property type="entry name" value="FAD-bd_PCMH-like_sf"/>
</dbReference>
<organism evidence="2 3">
    <name type="scientific">Cupriavidus campinensis</name>
    <dbReference type="NCBI Taxonomy" id="151783"/>
    <lineage>
        <taxon>Bacteria</taxon>
        <taxon>Pseudomonadati</taxon>
        <taxon>Pseudomonadota</taxon>
        <taxon>Betaproteobacteria</taxon>
        <taxon>Burkholderiales</taxon>
        <taxon>Burkholderiaceae</taxon>
        <taxon>Cupriavidus</taxon>
    </lineage>
</organism>
<evidence type="ECO:0000313" key="2">
    <source>
        <dbReference type="EMBL" id="URF05893.1"/>
    </source>
</evidence>
<dbReference type="GO" id="GO:0071949">
    <property type="term" value="F:FAD binding"/>
    <property type="evidence" value="ECO:0007669"/>
    <property type="project" value="InterPro"/>
</dbReference>
<dbReference type="PROSITE" id="PS51387">
    <property type="entry name" value="FAD_PCMH"/>
    <property type="match status" value="1"/>
</dbReference>
<protein>
    <submittedName>
        <fullName evidence="2">FAD binding domain-containing protein</fullName>
    </submittedName>
</protein>
<dbReference type="InterPro" id="IPR051312">
    <property type="entry name" value="Diverse_Substr_Oxidored"/>
</dbReference>
<dbReference type="KEGG" id="ccam:M5D45_02520"/>
<dbReference type="InterPro" id="IPR016166">
    <property type="entry name" value="FAD-bd_PCMH"/>
</dbReference>
<accession>A0AAE9L3G5</accession>
<dbReference type="Pfam" id="PF00941">
    <property type="entry name" value="FAD_binding_5"/>
    <property type="match status" value="1"/>
</dbReference>
<sequence>MPEGRGPDRPGARDGARDCRGAAPLLGWPIVCPSPAANRHGTRHARLATSRPGTGRPAWPRARFIAGGTLIQQEWDEPRLAPRDVCYINIQHWPETWPITLEAGTLRIGAGARLEAVRRHPLVGTHAPLLAEAIAQLGALGVRHLGTLGGNIGWGMGDAAPVLLALDAEAELADGRREPLAQTLQRPVRPLMVAFHLPRADRHGAVHAVFEKVGYRAAFSPARLRMALRWHDAGRGCALSHAAVAAPDLPVRRLAAVEALLARTSPNLATLRAACLADALPPPLAAIASRLIAGHCGLLTPP</sequence>
<dbReference type="PANTHER" id="PTHR42659">
    <property type="entry name" value="XANTHINE DEHYDROGENASE SUBUNIT C-RELATED"/>
    <property type="match status" value="1"/>
</dbReference>
<reference evidence="2" key="1">
    <citation type="journal article" date="2022" name="Microbiol. Resour. Announc.">
        <title>Genome Sequence of Cupriavidus campinensis Strain G5, a Member of a Bacterial Consortium Capable of Polyethylene Degradation.</title>
        <authorList>
            <person name="Schneider B."/>
            <person name="Pfeiffer F."/>
            <person name="Dyall-Smith M."/>
            <person name="Kunte H.J."/>
        </authorList>
    </citation>
    <scope>NUCLEOTIDE SEQUENCE</scope>
    <source>
        <strain evidence="2">G5</strain>
    </source>
</reference>
<dbReference type="Gene3D" id="3.30.465.10">
    <property type="match status" value="1"/>
</dbReference>
<dbReference type="EMBL" id="CP097330">
    <property type="protein sequence ID" value="URF05893.1"/>
    <property type="molecule type" value="Genomic_DNA"/>
</dbReference>
<dbReference type="InterPro" id="IPR016169">
    <property type="entry name" value="FAD-bd_PCMH_sub2"/>
</dbReference>